<evidence type="ECO:0000313" key="6">
    <source>
        <dbReference type="EMBL" id="TPX31534.1"/>
    </source>
</evidence>
<dbReference type="AlphaFoldDB" id="A0A507C0E6"/>
<evidence type="ECO:0000256" key="2">
    <source>
        <dbReference type="ARBA" id="ARBA00023027"/>
    </source>
</evidence>
<dbReference type="STRING" id="1806994.A0A507C0E6"/>
<dbReference type="GO" id="GO:0008460">
    <property type="term" value="F:dTDP-glucose 4,6-dehydratase activity"/>
    <property type="evidence" value="ECO:0007669"/>
    <property type="project" value="InterPro"/>
</dbReference>
<dbReference type="Gene3D" id="3.90.25.10">
    <property type="entry name" value="UDP-galactose 4-epimerase, domain 1"/>
    <property type="match status" value="1"/>
</dbReference>
<dbReference type="FunFam" id="3.40.50.720:FF:000304">
    <property type="entry name" value="UDP-glucose 4,6-dehydratase"/>
    <property type="match status" value="1"/>
</dbReference>
<dbReference type="GeneID" id="42006380"/>
<dbReference type="Pfam" id="PF16363">
    <property type="entry name" value="GDP_Man_Dehyd"/>
    <property type="match status" value="1"/>
</dbReference>
<organism evidence="6 7">
    <name type="scientific">Synchytrium microbalum</name>
    <dbReference type="NCBI Taxonomy" id="1806994"/>
    <lineage>
        <taxon>Eukaryota</taxon>
        <taxon>Fungi</taxon>
        <taxon>Fungi incertae sedis</taxon>
        <taxon>Chytridiomycota</taxon>
        <taxon>Chytridiomycota incertae sedis</taxon>
        <taxon>Chytridiomycetes</taxon>
        <taxon>Synchytriales</taxon>
        <taxon>Synchytriaceae</taxon>
        <taxon>Synchytrium</taxon>
    </lineage>
</organism>
<evidence type="ECO:0000256" key="1">
    <source>
        <dbReference type="ARBA" id="ARBA00001911"/>
    </source>
</evidence>
<comment type="caution">
    <text evidence="6">The sequence shown here is derived from an EMBL/GenBank/DDBJ whole genome shotgun (WGS) entry which is preliminary data.</text>
</comment>
<evidence type="ECO:0000256" key="3">
    <source>
        <dbReference type="ARBA" id="ARBA00023239"/>
    </source>
</evidence>
<dbReference type="OrthoDB" id="331544at2759"/>
<dbReference type="NCBIfam" id="TIGR01181">
    <property type="entry name" value="dTDP_gluc_dehyt"/>
    <property type="match status" value="1"/>
</dbReference>
<reference evidence="6 7" key="1">
    <citation type="journal article" date="2019" name="Sci. Rep.">
        <title>Comparative genomics of chytrid fungi reveal insights into the obligate biotrophic and pathogenic lifestyle of Synchytrium endobioticum.</title>
        <authorList>
            <person name="van de Vossenberg B.T.L.H."/>
            <person name="Warris S."/>
            <person name="Nguyen H.D.T."/>
            <person name="van Gent-Pelzer M.P.E."/>
            <person name="Joly D.L."/>
            <person name="van de Geest H.C."/>
            <person name="Bonants P.J.M."/>
            <person name="Smith D.S."/>
            <person name="Levesque C.A."/>
            <person name="van der Lee T.A.J."/>
        </authorList>
    </citation>
    <scope>NUCLEOTIDE SEQUENCE [LARGE SCALE GENOMIC DNA]</scope>
    <source>
        <strain evidence="6 7">JEL517</strain>
    </source>
</reference>
<dbReference type="InterPro" id="IPR016040">
    <property type="entry name" value="NAD(P)-bd_dom"/>
</dbReference>
<name>A0A507C0E6_9FUNG</name>
<feature type="transmembrane region" description="Helical" evidence="4">
    <location>
        <begin position="12"/>
        <end position="34"/>
    </location>
</feature>
<dbReference type="Gene3D" id="3.40.50.720">
    <property type="entry name" value="NAD(P)-binding Rossmann-like Domain"/>
    <property type="match status" value="1"/>
</dbReference>
<keyword evidence="2" id="KW-0520">NAD</keyword>
<dbReference type="EMBL" id="QEAO01000043">
    <property type="protein sequence ID" value="TPX31534.1"/>
    <property type="molecule type" value="Genomic_DNA"/>
</dbReference>
<comment type="cofactor">
    <cofactor evidence="1">
        <name>NAD(+)</name>
        <dbReference type="ChEBI" id="CHEBI:57540"/>
    </cofactor>
</comment>
<sequence length="358" mass="40407">MSNRCKYPPDPAIRNVLVTGGAGFIASHVINYLIATYPDYNIINFDKLDYVSSLHNLQAVSDKPNYTFVRGDITSVDLVNYVVQERNVDTILHFAASTHVDNSFGDSLEFTHNNVMGTHVLLEAAREFQVKKFIHVSTDEVYGETQANMPDREEETILAPSNPYSATKAAAESLVKAYQKSFKLPAIITRSNNVYGPFQYPEKVIPKFICSLLSDKNLYLHGDGSNSRHYIYITDVVDAIDTIMHKGVSGATYNIGAGSDSELTNLNLARILLRKFGLQDRASEIIEHVADRAFNDQRYAIDSSRLEALGWKQCVDFDTGIAETITWYRDNWKTWWEQEVELRPHSKARRRALAVPST</sequence>
<accession>A0A507C0E6</accession>
<dbReference type="PANTHER" id="PTHR43000">
    <property type="entry name" value="DTDP-D-GLUCOSE 4,6-DEHYDRATASE-RELATED"/>
    <property type="match status" value="1"/>
</dbReference>
<dbReference type="CDD" id="cd05246">
    <property type="entry name" value="dTDP_GD_SDR_e"/>
    <property type="match status" value="1"/>
</dbReference>
<evidence type="ECO:0000256" key="4">
    <source>
        <dbReference type="SAM" id="Phobius"/>
    </source>
</evidence>
<evidence type="ECO:0000259" key="5">
    <source>
        <dbReference type="Pfam" id="PF16363"/>
    </source>
</evidence>
<protein>
    <submittedName>
        <fullName evidence="6">dTDP-glucose 4,6-dehydratase</fullName>
    </submittedName>
</protein>
<feature type="domain" description="NAD(P)-binding" evidence="5">
    <location>
        <begin position="17"/>
        <end position="324"/>
    </location>
</feature>
<keyword evidence="4" id="KW-0812">Transmembrane</keyword>
<keyword evidence="4" id="KW-0472">Membrane</keyword>
<dbReference type="GO" id="GO:0009225">
    <property type="term" value="P:nucleotide-sugar metabolic process"/>
    <property type="evidence" value="ECO:0007669"/>
    <property type="project" value="InterPro"/>
</dbReference>
<dbReference type="SUPFAM" id="SSF51735">
    <property type="entry name" value="NAD(P)-binding Rossmann-fold domains"/>
    <property type="match status" value="1"/>
</dbReference>
<dbReference type="RefSeq" id="XP_031022942.1">
    <property type="nucleotide sequence ID" value="XM_031171083.1"/>
</dbReference>
<gene>
    <name evidence="6" type="ORF">SmJEL517_g05156</name>
</gene>
<keyword evidence="7" id="KW-1185">Reference proteome</keyword>
<dbReference type="InterPro" id="IPR005888">
    <property type="entry name" value="dTDP_Gluc_deHydtase"/>
</dbReference>
<keyword evidence="3" id="KW-0456">Lyase</keyword>
<dbReference type="Proteomes" id="UP000319731">
    <property type="component" value="Unassembled WGS sequence"/>
</dbReference>
<proteinExistence type="predicted"/>
<evidence type="ECO:0000313" key="7">
    <source>
        <dbReference type="Proteomes" id="UP000319731"/>
    </source>
</evidence>
<dbReference type="InterPro" id="IPR036291">
    <property type="entry name" value="NAD(P)-bd_dom_sf"/>
</dbReference>
<keyword evidence="4" id="KW-1133">Transmembrane helix</keyword>